<keyword evidence="1" id="KW-0175">Coiled coil</keyword>
<dbReference type="Proteomes" id="UP000332933">
    <property type="component" value="Unassembled WGS sequence"/>
</dbReference>
<feature type="coiled-coil region" evidence="1">
    <location>
        <begin position="229"/>
        <end position="263"/>
    </location>
</feature>
<proteinExistence type="predicted"/>
<dbReference type="OrthoDB" id="687730at2759"/>
<gene>
    <name evidence="5" type="primary">Aste57867_24487</name>
    <name evidence="4" type="ORF">As57867_024410</name>
    <name evidence="5" type="ORF">ASTE57867_24487</name>
</gene>
<evidence type="ECO:0000313" key="6">
    <source>
        <dbReference type="Proteomes" id="UP000332933"/>
    </source>
</evidence>
<protein>
    <submittedName>
        <fullName evidence="5">Aste57867_24487 protein</fullName>
    </submittedName>
</protein>
<dbReference type="Gene3D" id="2.60.200.20">
    <property type="match status" value="1"/>
</dbReference>
<feature type="domain" description="FHA" evidence="3">
    <location>
        <begin position="34"/>
        <end position="93"/>
    </location>
</feature>
<dbReference type="InterPro" id="IPR000253">
    <property type="entry name" value="FHA_dom"/>
</dbReference>
<evidence type="ECO:0000256" key="2">
    <source>
        <dbReference type="SAM" id="MobiDB-lite"/>
    </source>
</evidence>
<feature type="region of interest" description="Disordered" evidence="2">
    <location>
        <begin position="403"/>
        <end position="439"/>
    </location>
</feature>
<sequence>MAATCSCVVSLEVILGPETGKVIPPVAWDPSRVIAVGRSKKFVHGKAGENTGLLLALDLDVSSRHAQMIVHAGVVVIRDCKSTNGTKVNDAPLPPSEMRPLKDGDTVSVGSSLLVYRVLETCGPCVDRANVDASILAATQSPAVNAADDFEMMQPAKAPPPPTACIVCGDSLWGMDTTERQVHVNQCLDGKKAKGKWKKPSSIEQEQLNLAIAISKSTAGEIVECDVTRAMLEREIQDIDAQMDKLRKRREKLVRRLQKNDKQSQRVTPSAILPPSAVVDWDPVAQLAMLFPPSRARPPHDLCVPASSSRLWQMASGAEGDNVYLVPCFVQYDPIPPCLPSIFPKWEENLAFMETKPHDEIQSALARLQTEMAVLAPRDPTIIALAFFERRMQWLLRRRRENDVPSRQVDEEVPKDESVPDVDTTESKESKSDLTKDTVEIYKCGEMDDATADDDAMD</sequence>
<dbReference type="AlphaFoldDB" id="A0A485LRL8"/>
<dbReference type="CDD" id="cd00060">
    <property type="entry name" value="FHA"/>
    <property type="match status" value="1"/>
</dbReference>
<feature type="compositionally biased region" description="Basic and acidic residues" evidence="2">
    <location>
        <begin position="403"/>
        <end position="418"/>
    </location>
</feature>
<dbReference type="PROSITE" id="PS50006">
    <property type="entry name" value="FHA_DOMAIN"/>
    <property type="match status" value="1"/>
</dbReference>
<reference evidence="5 6" key="1">
    <citation type="submission" date="2019-03" db="EMBL/GenBank/DDBJ databases">
        <authorList>
            <person name="Gaulin E."/>
            <person name="Dumas B."/>
        </authorList>
    </citation>
    <scope>NUCLEOTIDE SEQUENCE [LARGE SCALE GENOMIC DNA]</scope>
    <source>
        <strain evidence="5">CBS 568.67</strain>
    </source>
</reference>
<name>A0A485LRL8_9STRA</name>
<dbReference type="Pfam" id="PF00498">
    <property type="entry name" value="FHA"/>
    <property type="match status" value="1"/>
</dbReference>
<evidence type="ECO:0000313" key="5">
    <source>
        <dbReference type="EMBL" id="VFU01126.1"/>
    </source>
</evidence>
<evidence type="ECO:0000313" key="4">
    <source>
        <dbReference type="EMBL" id="KAF0683453.1"/>
    </source>
</evidence>
<keyword evidence="6" id="KW-1185">Reference proteome</keyword>
<accession>A0A485LRL8</accession>
<organism evidence="5 6">
    <name type="scientific">Aphanomyces stellatus</name>
    <dbReference type="NCBI Taxonomy" id="120398"/>
    <lineage>
        <taxon>Eukaryota</taxon>
        <taxon>Sar</taxon>
        <taxon>Stramenopiles</taxon>
        <taxon>Oomycota</taxon>
        <taxon>Saprolegniomycetes</taxon>
        <taxon>Saprolegniales</taxon>
        <taxon>Verrucalvaceae</taxon>
        <taxon>Aphanomyces</taxon>
    </lineage>
</organism>
<dbReference type="EMBL" id="VJMH01007404">
    <property type="protein sequence ID" value="KAF0683453.1"/>
    <property type="molecule type" value="Genomic_DNA"/>
</dbReference>
<reference evidence="4" key="2">
    <citation type="submission" date="2019-06" db="EMBL/GenBank/DDBJ databases">
        <title>Genomics analysis of Aphanomyces spp. identifies a new class of oomycete effector associated with host adaptation.</title>
        <authorList>
            <person name="Gaulin E."/>
        </authorList>
    </citation>
    <scope>NUCLEOTIDE SEQUENCE</scope>
    <source>
        <strain evidence="4">CBS 578.67</strain>
    </source>
</reference>
<evidence type="ECO:0000259" key="3">
    <source>
        <dbReference type="PROSITE" id="PS50006"/>
    </source>
</evidence>
<feature type="compositionally biased region" description="Basic and acidic residues" evidence="2">
    <location>
        <begin position="425"/>
        <end position="439"/>
    </location>
</feature>
<evidence type="ECO:0000256" key="1">
    <source>
        <dbReference type="SAM" id="Coils"/>
    </source>
</evidence>
<dbReference type="SUPFAM" id="SSF49879">
    <property type="entry name" value="SMAD/FHA domain"/>
    <property type="match status" value="1"/>
</dbReference>
<dbReference type="InterPro" id="IPR008984">
    <property type="entry name" value="SMAD_FHA_dom_sf"/>
</dbReference>
<dbReference type="EMBL" id="CAADRA010007430">
    <property type="protein sequence ID" value="VFU01126.1"/>
    <property type="molecule type" value="Genomic_DNA"/>
</dbReference>
<dbReference type="SMART" id="SM00240">
    <property type="entry name" value="FHA"/>
    <property type="match status" value="1"/>
</dbReference>